<accession>A0A523USX5</accession>
<dbReference type="Pfam" id="PF00117">
    <property type="entry name" value="GATase"/>
    <property type="match status" value="1"/>
</dbReference>
<dbReference type="Proteomes" id="UP000315525">
    <property type="component" value="Unassembled WGS sequence"/>
</dbReference>
<reference evidence="2 3" key="1">
    <citation type="submission" date="2019-03" db="EMBL/GenBank/DDBJ databases">
        <title>Metabolic potential of uncultured bacteria and archaea associated with petroleum seepage in deep-sea sediments.</title>
        <authorList>
            <person name="Dong X."/>
            <person name="Hubert C."/>
        </authorList>
    </citation>
    <scope>NUCLEOTIDE SEQUENCE [LARGE SCALE GENOMIC DNA]</scope>
    <source>
        <strain evidence="2">E44_bin18</strain>
    </source>
</reference>
<name>A0A523USX5_UNCT6</name>
<dbReference type="SUPFAM" id="SSF52317">
    <property type="entry name" value="Class I glutamine amidotransferase-like"/>
    <property type="match status" value="1"/>
</dbReference>
<protein>
    <recommendedName>
        <fullName evidence="1">Glutamine amidotransferase domain-containing protein</fullName>
    </recommendedName>
</protein>
<dbReference type="InterPro" id="IPR017926">
    <property type="entry name" value="GATASE"/>
</dbReference>
<evidence type="ECO:0000259" key="1">
    <source>
        <dbReference type="Pfam" id="PF00117"/>
    </source>
</evidence>
<organism evidence="2 3">
    <name type="scientific">candidate division TA06 bacterium</name>
    <dbReference type="NCBI Taxonomy" id="2250710"/>
    <lineage>
        <taxon>Bacteria</taxon>
        <taxon>Bacteria division TA06</taxon>
    </lineage>
</organism>
<evidence type="ECO:0000313" key="2">
    <source>
        <dbReference type="EMBL" id="TET45585.1"/>
    </source>
</evidence>
<dbReference type="Gene3D" id="3.40.50.880">
    <property type="match status" value="1"/>
</dbReference>
<dbReference type="InterPro" id="IPR029062">
    <property type="entry name" value="Class_I_gatase-like"/>
</dbReference>
<feature type="domain" description="Glutamine amidotransferase" evidence="1">
    <location>
        <begin position="11"/>
        <end position="186"/>
    </location>
</feature>
<dbReference type="PANTHER" id="PTHR42695">
    <property type="entry name" value="GLUTAMINE AMIDOTRANSFERASE YLR126C-RELATED"/>
    <property type="match status" value="1"/>
</dbReference>
<dbReference type="PANTHER" id="PTHR42695:SF5">
    <property type="entry name" value="GLUTAMINE AMIDOTRANSFERASE YLR126C-RELATED"/>
    <property type="match status" value="1"/>
</dbReference>
<dbReference type="GO" id="GO:0005829">
    <property type="term" value="C:cytosol"/>
    <property type="evidence" value="ECO:0007669"/>
    <property type="project" value="TreeGrafter"/>
</dbReference>
<proteinExistence type="predicted"/>
<gene>
    <name evidence="2" type="ORF">E3J62_07445</name>
</gene>
<dbReference type="PROSITE" id="PS51273">
    <property type="entry name" value="GATASE_TYPE_1"/>
    <property type="match status" value="1"/>
</dbReference>
<sequence length="205" mass="23048">MPGGVVFTLIVDSYGQKYKKQVPNYLALVARFSDLRLIQEGEATPDYDMSGIDAVVLSGSEKCLTKGECDETYLEFIRKVGVPLLGVCYGHQVLALAYGQEVTKKSKYVRRKFPKQPEKVRIAKCRLLFAGMGSTMLADESHWESIALVDRKFELLAYSKSCSVEAIKLKSADKFGVQFHLERSGGYGVAVTGNFYRIVRRKKRR</sequence>
<comment type="caution">
    <text evidence="2">The sequence shown here is derived from an EMBL/GenBank/DDBJ whole genome shotgun (WGS) entry which is preliminary data.</text>
</comment>
<dbReference type="AlphaFoldDB" id="A0A523USX5"/>
<evidence type="ECO:0000313" key="3">
    <source>
        <dbReference type="Proteomes" id="UP000315525"/>
    </source>
</evidence>
<dbReference type="EMBL" id="SOJN01000080">
    <property type="protein sequence ID" value="TET45585.1"/>
    <property type="molecule type" value="Genomic_DNA"/>
</dbReference>
<dbReference type="InterPro" id="IPR044992">
    <property type="entry name" value="ChyE-like"/>
</dbReference>